<gene>
    <name evidence="2" type="ORF">EDC61_109109</name>
</gene>
<comment type="similarity">
    <text evidence="1">Belongs to the MscS (TC 1.A.23) family.</text>
</comment>
<dbReference type="Pfam" id="PF05552">
    <property type="entry name" value="MS_channel_1st_1"/>
    <property type="match status" value="2"/>
</dbReference>
<dbReference type="Proteomes" id="UP000295135">
    <property type="component" value="Unassembled WGS sequence"/>
</dbReference>
<dbReference type="GO" id="GO:0005886">
    <property type="term" value="C:plasma membrane"/>
    <property type="evidence" value="ECO:0007669"/>
    <property type="project" value="UniProtKB-SubCell"/>
</dbReference>
<keyword evidence="1" id="KW-0406">Ion transport</keyword>
<organism evidence="2 3">
    <name type="scientific">Sulfuritortus calidifontis</name>
    <dbReference type="NCBI Taxonomy" id="1914471"/>
    <lineage>
        <taxon>Bacteria</taxon>
        <taxon>Pseudomonadati</taxon>
        <taxon>Pseudomonadota</taxon>
        <taxon>Betaproteobacteria</taxon>
        <taxon>Nitrosomonadales</taxon>
        <taxon>Thiobacillaceae</taxon>
        <taxon>Sulfuritortus</taxon>
    </lineage>
</organism>
<dbReference type="AlphaFoldDB" id="A0A4R3JWX8"/>
<comment type="caution">
    <text evidence="2">The sequence shown here is derived from an EMBL/GenBank/DDBJ whole genome shotgun (WGS) entry which is preliminary data.</text>
</comment>
<keyword evidence="1 2" id="KW-0812">Transmembrane</keyword>
<evidence type="ECO:0000313" key="3">
    <source>
        <dbReference type="Proteomes" id="UP000295135"/>
    </source>
</evidence>
<keyword evidence="1" id="KW-0813">Transport</keyword>
<feature type="transmembrane region" description="Helical" evidence="1">
    <location>
        <begin position="152"/>
        <end position="175"/>
    </location>
</feature>
<comment type="caution">
    <text evidence="1">Lacks conserved residue(s) required for the propagation of feature annotation.</text>
</comment>
<dbReference type="OrthoDB" id="8561839at2"/>
<feature type="transmembrane region" description="Helical" evidence="1">
    <location>
        <begin position="25"/>
        <end position="43"/>
    </location>
</feature>
<dbReference type="GO" id="GO:0008381">
    <property type="term" value="F:mechanosensitive monoatomic ion channel activity"/>
    <property type="evidence" value="ECO:0007669"/>
    <property type="project" value="InterPro"/>
</dbReference>
<protein>
    <recommendedName>
        <fullName evidence="1">Small-conductance mechanosensitive channel</fullName>
    </recommendedName>
</protein>
<dbReference type="PANTHER" id="PTHR30221">
    <property type="entry name" value="SMALL-CONDUCTANCE MECHANOSENSITIVE CHANNEL"/>
    <property type="match status" value="1"/>
</dbReference>
<feature type="transmembrane region" description="Helical" evidence="1">
    <location>
        <begin position="187"/>
        <end position="208"/>
    </location>
</feature>
<dbReference type="PANTHER" id="PTHR30221:SF1">
    <property type="entry name" value="SMALL-CONDUCTANCE MECHANOSENSITIVE CHANNEL"/>
    <property type="match status" value="1"/>
</dbReference>
<accession>A0A4R3JWX8</accession>
<keyword evidence="1" id="KW-0407">Ion channel</keyword>
<sequence length="228" mass="25084">MEYAMQQIDIFVASLTSFWTEFARFVPQLIAAAILLLLGWMLAKVARSAVMRVLKLLHFDKATEKSGLESFLKHAELEVSVASILGNLVYWLIILVMIVTVANSLGLQMVADLFNKVVLYIPNVIVAILVLVFGTILARFINRLVFAWLNNVGFSGALTVSTFSEYAMLVFVFFIAMEQLQIANELLTAAFVIAFGAVGLAFAIAFGLGSKDVAARVIEQLVAKKKND</sequence>
<reference evidence="2 3" key="1">
    <citation type="submission" date="2019-03" db="EMBL/GenBank/DDBJ databases">
        <title>Genomic Encyclopedia of Type Strains, Phase IV (KMG-IV): sequencing the most valuable type-strain genomes for metagenomic binning, comparative biology and taxonomic classification.</title>
        <authorList>
            <person name="Goeker M."/>
        </authorList>
    </citation>
    <scope>NUCLEOTIDE SEQUENCE [LARGE SCALE GENOMIC DNA]</scope>
    <source>
        <strain evidence="2 3">DSM 103923</strain>
    </source>
</reference>
<dbReference type="Gene3D" id="1.10.287.1260">
    <property type="match status" value="2"/>
</dbReference>
<evidence type="ECO:0000313" key="2">
    <source>
        <dbReference type="EMBL" id="TCS71563.1"/>
    </source>
</evidence>
<keyword evidence="1" id="KW-0472">Membrane</keyword>
<keyword evidence="3" id="KW-1185">Reference proteome</keyword>
<name>A0A4R3JWX8_9PROT</name>
<dbReference type="InterPro" id="IPR008910">
    <property type="entry name" value="MSC_TM_helix"/>
</dbReference>
<comment type="function">
    <text evidence="1">Mechanosensitive channel that participates in the regulation of osmotic pressure changes within the cell, opening in response to stretch forces in the membrane lipid bilayer, without the need for other proteins. Contributes to normal resistance to hypoosmotic shock. Forms an ion channel of 1.0 nanosiemens conductance with a slight preference for anions.</text>
</comment>
<dbReference type="InterPro" id="IPR045275">
    <property type="entry name" value="MscS_archaea/bacteria_type"/>
</dbReference>
<keyword evidence="1" id="KW-1133">Transmembrane helix</keyword>
<dbReference type="EMBL" id="SLZY01000009">
    <property type="protein sequence ID" value="TCS71563.1"/>
    <property type="molecule type" value="Genomic_DNA"/>
</dbReference>
<keyword evidence="1" id="KW-0997">Cell inner membrane</keyword>
<feature type="transmembrane region" description="Helical" evidence="1">
    <location>
        <begin position="117"/>
        <end position="140"/>
    </location>
</feature>
<comment type="subcellular location">
    <subcellularLocation>
        <location evidence="1">Cell inner membrane</location>
        <topology evidence="1">Multi-pass membrane protein</topology>
    </subcellularLocation>
</comment>
<proteinExistence type="inferred from homology"/>
<comment type="subunit">
    <text evidence="1">Homoheptamer.</text>
</comment>
<evidence type="ECO:0000256" key="1">
    <source>
        <dbReference type="RuleBase" id="RU369025"/>
    </source>
</evidence>
<feature type="transmembrane region" description="Helical" evidence="1">
    <location>
        <begin position="88"/>
        <end position="111"/>
    </location>
</feature>
<keyword evidence="1" id="KW-1003">Cell membrane</keyword>